<reference evidence="3 4" key="1">
    <citation type="submission" date="2020-02" db="EMBL/GenBank/DDBJ databases">
        <title>Whole-genome analyses of novel actinobacteria.</title>
        <authorList>
            <person name="Sahin N."/>
        </authorList>
    </citation>
    <scope>NUCLEOTIDE SEQUENCE [LARGE SCALE GENOMIC DNA]</scope>
    <source>
        <strain evidence="3 4">A7024</strain>
    </source>
</reference>
<proteinExistence type="inferred from homology"/>
<dbReference type="PRINTS" id="PR00081">
    <property type="entry name" value="GDHRDH"/>
</dbReference>
<dbReference type="Gene3D" id="3.40.50.720">
    <property type="entry name" value="NAD(P)-binding Rossmann-like Domain"/>
    <property type="match status" value="1"/>
</dbReference>
<comment type="similarity">
    <text evidence="1">Belongs to the short-chain dehydrogenases/reductases (SDR) family.</text>
</comment>
<dbReference type="CDD" id="cd05233">
    <property type="entry name" value="SDR_c"/>
    <property type="match status" value="1"/>
</dbReference>
<dbReference type="GO" id="GO:0016491">
    <property type="term" value="F:oxidoreductase activity"/>
    <property type="evidence" value="ECO:0007669"/>
    <property type="project" value="UniProtKB-KW"/>
</dbReference>
<evidence type="ECO:0000256" key="1">
    <source>
        <dbReference type="ARBA" id="ARBA00006484"/>
    </source>
</evidence>
<dbReference type="Pfam" id="PF13561">
    <property type="entry name" value="adh_short_C2"/>
    <property type="match status" value="1"/>
</dbReference>
<dbReference type="RefSeq" id="WP_165237225.1">
    <property type="nucleotide sequence ID" value="NZ_JAAKZV010000052.1"/>
</dbReference>
<keyword evidence="4" id="KW-1185">Reference proteome</keyword>
<dbReference type="PANTHER" id="PTHR43477:SF1">
    <property type="entry name" value="DIHYDROANTICAPSIN 7-DEHYDROGENASE"/>
    <property type="match status" value="1"/>
</dbReference>
<dbReference type="SUPFAM" id="SSF51735">
    <property type="entry name" value="NAD(P)-binding Rossmann-fold domains"/>
    <property type="match status" value="1"/>
</dbReference>
<protein>
    <submittedName>
        <fullName evidence="3">SDR family oxidoreductase</fullName>
    </submittedName>
</protein>
<gene>
    <name evidence="3" type="ORF">G5C51_14545</name>
</gene>
<accession>A0A6G4TZD0</accession>
<dbReference type="InterPro" id="IPR002347">
    <property type="entry name" value="SDR_fam"/>
</dbReference>
<dbReference type="InterPro" id="IPR036291">
    <property type="entry name" value="NAD(P)-bd_dom_sf"/>
</dbReference>
<dbReference type="PANTHER" id="PTHR43477">
    <property type="entry name" value="DIHYDROANTICAPSIN 7-DEHYDROGENASE"/>
    <property type="match status" value="1"/>
</dbReference>
<evidence type="ECO:0000313" key="3">
    <source>
        <dbReference type="EMBL" id="NGN65112.1"/>
    </source>
</evidence>
<keyword evidence="2" id="KW-0560">Oxidoreductase</keyword>
<dbReference type="Proteomes" id="UP000481583">
    <property type="component" value="Unassembled WGS sequence"/>
</dbReference>
<dbReference type="InterPro" id="IPR051122">
    <property type="entry name" value="SDR_DHRS6-like"/>
</dbReference>
<evidence type="ECO:0000313" key="4">
    <source>
        <dbReference type="Proteomes" id="UP000481583"/>
    </source>
</evidence>
<sequence>MTGTARSVVVVGGTAGIGREIARRYATVGDDVVLTGRDAHRAATVAKECGARGLALDLARPREIAAALEGIQRVDALVLAAISRDENSVAEYDIEAALALVTLKLVGYTEVVHALRPRLGADAAVVLFGGQARARPYPGSTTVTTVNAGVDGMVRTLAAELAPVRVNAVHPGIVGDSPYWRDKPPAALEGIRSRTPTGRLAGMADVVDAVDFLLRNGAVNGVGLPVDGGWLLR</sequence>
<organism evidence="3 4">
    <name type="scientific">Streptomyces coryli</name>
    <dbReference type="NCBI Taxonomy" id="1128680"/>
    <lineage>
        <taxon>Bacteria</taxon>
        <taxon>Bacillati</taxon>
        <taxon>Actinomycetota</taxon>
        <taxon>Actinomycetes</taxon>
        <taxon>Kitasatosporales</taxon>
        <taxon>Streptomycetaceae</taxon>
        <taxon>Streptomyces</taxon>
    </lineage>
</organism>
<name>A0A6G4TZD0_9ACTN</name>
<evidence type="ECO:0000256" key="2">
    <source>
        <dbReference type="ARBA" id="ARBA00023002"/>
    </source>
</evidence>
<dbReference type="AlphaFoldDB" id="A0A6G4TZD0"/>
<comment type="caution">
    <text evidence="3">The sequence shown here is derived from an EMBL/GenBank/DDBJ whole genome shotgun (WGS) entry which is preliminary data.</text>
</comment>
<dbReference type="EMBL" id="JAAKZV010000052">
    <property type="protein sequence ID" value="NGN65112.1"/>
    <property type="molecule type" value="Genomic_DNA"/>
</dbReference>